<proteinExistence type="predicted"/>
<reference evidence="1 2" key="1">
    <citation type="journal article" date="2018" name="Sci. Data">
        <title>The draft genome sequence of cork oak.</title>
        <authorList>
            <person name="Ramos A.M."/>
            <person name="Usie A."/>
            <person name="Barbosa P."/>
            <person name="Barros P.M."/>
            <person name="Capote T."/>
            <person name="Chaves I."/>
            <person name="Simoes F."/>
            <person name="Abreu I."/>
            <person name="Carrasquinho I."/>
            <person name="Faro C."/>
            <person name="Guimaraes J.B."/>
            <person name="Mendonca D."/>
            <person name="Nobrega F."/>
            <person name="Rodrigues L."/>
            <person name="Saibo N.J.M."/>
            <person name="Varela M.C."/>
            <person name="Egas C."/>
            <person name="Matos J."/>
            <person name="Miguel C.M."/>
            <person name="Oliveira M.M."/>
            <person name="Ricardo C.P."/>
            <person name="Goncalves S."/>
        </authorList>
    </citation>
    <scope>NUCLEOTIDE SEQUENCE [LARGE SCALE GENOMIC DNA]</scope>
    <source>
        <strain evidence="2">cv. HL8</strain>
    </source>
</reference>
<organism evidence="1 2">
    <name type="scientific">Quercus suber</name>
    <name type="common">Cork oak</name>
    <dbReference type="NCBI Taxonomy" id="58331"/>
    <lineage>
        <taxon>Eukaryota</taxon>
        <taxon>Viridiplantae</taxon>
        <taxon>Streptophyta</taxon>
        <taxon>Embryophyta</taxon>
        <taxon>Tracheophyta</taxon>
        <taxon>Spermatophyta</taxon>
        <taxon>Magnoliopsida</taxon>
        <taxon>eudicotyledons</taxon>
        <taxon>Gunneridae</taxon>
        <taxon>Pentapetalae</taxon>
        <taxon>rosids</taxon>
        <taxon>fabids</taxon>
        <taxon>Fagales</taxon>
        <taxon>Fagaceae</taxon>
        <taxon>Quercus</taxon>
    </lineage>
</organism>
<gene>
    <name evidence="1" type="ORF">CFP56_024053</name>
</gene>
<accession>A0AAW0K8C7</accession>
<dbReference type="EMBL" id="PKMF04000381">
    <property type="protein sequence ID" value="KAK7834791.1"/>
    <property type="molecule type" value="Genomic_DNA"/>
</dbReference>
<name>A0AAW0K8C7_QUESU</name>
<evidence type="ECO:0008006" key="3">
    <source>
        <dbReference type="Google" id="ProtNLM"/>
    </source>
</evidence>
<dbReference type="AlphaFoldDB" id="A0AAW0K8C7"/>
<sequence>MPSSDGPRSFFENLMEIRFMMEDKHENLLTKPFNFHRENMKTSLLSRLTSIGNTGFQDLIVMSLTILRIMVFDVMSFAIKMSSPEQLISWFGGSSSLISLQEHFSVRGQPICYVMLAAGCLSINGNKILQLLQSGYQVCLRLVRDIVAKGGNIGCSDPSKLHSVWRGVWRLNMPKKIKHFVWKACNGILPTKDSFF</sequence>
<evidence type="ECO:0000313" key="1">
    <source>
        <dbReference type="EMBL" id="KAK7834791.1"/>
    </source>
</evidence>
<protein>
    <recommendedName>
        <fullName evidence="3">Reverse transcriptase zinc-binding domain-containing protein</fullName>
    </recommendedName>
</protein>
<dbReference type="Proteomes" id="UP000237347">
    <property type="component" value="Unassembled WGS sequence"/>
</dbReference>
<comment type="caution">
    <text evidence="1">The sequence shown here is derived from an EMBL/GenBank/DDBJ whole genome shotgun (WGS) entry which is preliminary data.</text>
</comment>
<evidence type="ECO:0000313" key="2">
    <source>
        <dbReference type="Proteomes" id="UP000237347"/>
    </source>
</evidence>
<keyword evidence="2" id="KW-1185">Reference proteome</keyword>